<feature type="transmembrane region" description="Helical" evidence="2">
    <location>
        <begin position="408"/>
        <end position="427"/>
    </location>
</feature>
<keyword evidence="4" id="KW-1185">Reference proteome</keyword>
<reference evidence="3 4" key="1">
    <citation type="journal article" date="2019" name="Int. J. Syst. Evol. Microbiol.">
        <title>The Global Catalogue of Microorganisms (GCM) 10K type strain sequencing project: providing services to taxonomists for standard genome sequencing and annotation.</title>
        <authorList>
            <consortium name="The Broad Institute Genomics Platform"/>
            <consortium name="The Broad Institute Genome Sequencing Center for Infectious Disease"/>
            <person name="Wu L."/>
            <person name="Ma J."/>
        </authorList>
    </citation>
    <scope>NUCLEOTIDE SEQUENCE [LARGE SCALE GENOMIC DNA]</scope>
    <source>
        <strain evidence="3 4">JCM 3325</strain>
    </source>
</reference>
<evidence type="ECO:0000313" key="3">
    <source>
        <dbReference type="EMBL" id="GAA2411637.1"/>
    </source>
</evidence>
<proteinExistence type="predicted"/>
<keyword evidence="3" id="KW-0808">Transferase</keyword>
<feature type="transmembrane region" description="Helical" evidence="2">
    <location>
        <begin position="52"/>
        <end position="71"/>
    </location>
</feature>
<keyword evidence="2" id="KW-1133">Transmembrane helix</keyword>
<keyword evidence="2" id="KW-0472">Membrane</keyword>
<feature type="transmembrane region" description="Helical" evidence="2">
    <location>
        <begin position="145"/>
        <end position="164"/>
    </location>
</feature>
<dbReference type="Proteomes" id="UP001501231">
    <property type="component" value="Unassembled WGS sequence"/>
</dbReference>
<keyword evidence="2" id="KW-0812">Transmembrane</keyword>
<dbReference type="RefSeq" id="WP_344588540.1">
    <property type="nucleotide sequence ID" value="NZ_BAAARW010000006.1"/>
</dbReference>
<organism evidence="3 4">
    <name type="scientific">Actinomadura vinacea</name>
    <dbReference type="NCBI Taxonomy" id="115336"/>
    <lineage>
        <taxon>Bacteria</taxon>
        <taxon>Bacillati</taxon>
        <taxon>Actinomycetota</taxon>
        <taxon>Actinomycetes</taxon>
        <taxon>Streptosporangiales</taxon>
        <taxon>Thermomonosporaceae</taxon>
        <taxon>Actinomadura</taxon>
    </lineage>
</organism>
<feature type="transmembrane region" description="Helical" evidence="2">
    <location>
        <begin position="365"/>
        <end position="388"/>
    </location>
</feature>
<evidence type="ECO:0000256" key="1">
    <source>
        <dbReference type="SAM" id="MobiDB-lite"/>
    </source>
</evidence>
<gene>
    <name evidence="3" type="ORF">GCM10010191_21200</name>
</gene>
<feature type="transmembrane region" description="Helical" evidence="2">
    <location>
        <begin position="271"/>
        <end position="291"/>
    </location>
</feature>
<dbReference type="EMBL" id="BAAARW010000006">
    <property type="protein sequence ID" value="GAA2411637.1"/>
    <property type="molecule type" value="Genomic_DNA"/>
</dbReference>
<dbReference type="GO" id="GO:0016740">
    <property type="term" value="F:transferase activity"/>
    <property type="evidence" value="ECO:0007669"/>
    <property type="project" value="UniProtKB-KW"/>
</dbReference>
<feature type="transmembrane region" description="Helical" evidence="2">
    <location>
        <begin position="195"/>
        <end position="213"/>
    </location>
</feature>
<evidence type="ECO:0000313" key="4">
    <source>
        <dbReference type="Proteomes" id="UP001501231"/>
    </source>
</evidence>
<feature type="compositionally biased region" description="Basic and acidic residues" evidence="1">
    <location>
        <begin position="13"/>
        <end position="23"/>
    </location>
</feature>
<feature type="region of interest" description="Disordered" evidence="1">
    <location>
        <begin position="1"/>
        <end position="27"/>
    </location>
</feature>
<evidence type="ECO:0000256" key="2">
    <source>
        <dbReference type="SAM" id="Phobius"/>
    </source>
</evidence>
<comment type="caution">
    <text evidence="3">The sequence shown here is derived from an EMBL/GenBank/DDBJ whole genome shotgun (WGS) entry which is preliminary data.</text>
</comment>
<name>A0ABN3IQW6_9ACTN</name>
<feature type="transmembrane region" description="Helical" evidence="2">
    <location>
        <begin position="448"/>
        <end position="467"/>
    </location>
</feature>
<feature type="transmembrane region" description="Helical" evidence="2">
    <location>
        <begin position="242"/>
        <end position="259"/>
    </location>
</feature>
<feature type="transmembrane region" description="Helical" evidence="2">
    <location>
        <begin position="341"/>
        <end position="358"/>
    </location>
</feature>
<accession>A0ABN3IQW6</accession>
<sequence length="626" mass="66269">MSAARISETAGGKAEDGPVRAEDPSAPAGRGAVLGVVRRFATAPSRESVVDLAVAGGFLLASVFVYARLWASPGRRYLINGGQDQHQWEWFFAVTARAVTRLDNPLFTDLQNAPLGVNLMGNTVMLGLSIPLTPITLAFGPSATWAIVLTGGLASTGFAWYWLIHRRLGRSRAAAGIAGGLCAFAPPMISHANAHPNFVVLFVLPLIIDRLLALWRGERPIRDGVLLGLLVTYQIFLGEEPLLLAATGLLVFGIAYVVASPDSVRTAARPLLTGLGVAAALSLTLTIYPLVWQFTGPQSYRSLLHGPSGNDLMAIPALAERSLGGPSTVGPVPANTTEQNAFFGWPLVVLVTVLVFWLRRQAAALALGVVMLVSVVLSLGPEIIVSGAETGINGPWLLMSKLPLYDSLLESRLTMICIPAMAILIAIATDQVTGVARAAPWRAAPLRMVWAIVLVQALLPIAPRPLLAADRPVTPAFFTEGHWRGYVGAGRSVLMVPPPDAADAATLRWQVDAGLGFSIVEGYFVGPYGPDRTGVYGAVARPTASLLREVADSGRVPALTGTERATAREDLEFWLADAVVLGPHPKWEALRATVDGLLGPGREIGGVTVWRVRHDTGPSSGQNGTG</sequence>
<protein>
    <submittedName>
        <fullName evidence="3">Glycosyl transferase</fullName>
    </submittedName>
</protein>